<evidence type="ECO:0000256" key="7">
    <source>
        <dbReference type="SAM" id="MobiDB-lite"/>
    </source>
</evidence>
<dbReference type="Proteomes" id="UP000076078">
    <property type="component" value="Unassembled WGS sequence"/>
</dbReference>
<comment type="subcellular location">
    <subcellularLocation>
        <location evidence="1">Nucleus</location>
    </subcellularLocation>
</comment>
<feature type="repeat" description="WD" evidence="6">
    <location>
        <begin position="87"/>
        <end position="128"/>
    </location>
</feature>
<dbReference type="PANTHER" id="PTHR44267">
    <property type="entry name" value="WD REPEAT-CONTAINING PROTEIN 43"/>
    <property type="match status" value="1"/>
</dbReference>
<dbReference type="Pfam" id="PF04003">
    <property type="entry name" value="Utp12"/>
    <property type="match status" value="1"/>
</dbReference>
<dbReference type="PANTHER" id="PTHR44267:SF1">
    <property type="entry name" value="WD REPEAT-CONTAINING PROTEIN 43"/>
    <property type="match status" value="1"/>
</dbReference>
<feature type="compositionally biased region" description="Basic and acidic residues" evidence="7">
    <location>
        <begin position="361"/>
        <end position="381"/>
    </location>
</feature>
<dbReference type="PROSITE" id="PS50294">
    <property type="entry name" value="WD_REPEATS_REGION"/>
    <property type="match status" value="1"/>
</dbReference>
<proteinExistence type="inferred from homology"/>
<dbReference type="PROSITE" id="PS00678">
    <property type="entry name" value="WD_REPEATS_1"/>
    <property type="match status" value="1"/>
</dbReference>
<evidence type="ECO:0000259" key="8">
    <source>
        <dbReference type="Pfam" id="PF04003"/>
    </source>
</evidence>
<feature type="compositionally biased region" description="Acidic residues" evidence="7">
    <location>
        <begin position="555"/>
        <end position="573"/>
    </location>
</feature>
<feature type="compositionally biased region" description="Acidic residues" evidence="7">
    <location>
        <begin position="581"/>
        <end position="608"/>
    </location>
</feature>
<feature type="compositionally biased region" description="Acidic residues" evidence="7">
    <location>
        <begin position="330"/>
        <end position="360"/>
    </location>
</feature>
<evidence type="ECO:0000256" key="2">
    <source>
        <dbReference type="ARBA" id="ARBA00022574"/>
    </source>
</evidence>
<accession>A0A151Z5R0</accession>
<dbReference type="GO" id="GO:0000462">
    <property type="term" value="P:maturation of SSU-rRNA from tricistronic rRNA transcript (SSU-rRNA, 5.8S rRNA, LSU-rRNA)"/>
    <property type="evidence" value="ECO:0007669"/>
    <property type="project" value="TreeGrafter"/>
</dbReference>
<dbReference type="EMBL" id="LODT01000041">
    <property type="protein sequence ID" value="KYQ89285.1"/>
    <property type="molecule type" value="Genomic_DNA"/>
</dbReference>
<dbReference type="Gene3D" id="2.130.10.10">
    <property type="entry name" value="YVTN repeat-like/Quinoprotein amine dehydrogenase"/>
    <property type="match status" value="1"/>
</dbReference>
<evidence type="ECO:0000256" key="3">
    <source>
        <dbReference type="ARBA" id="ARBA00022737"/>
    </source>
</evidence>
<evidence type="ECO:0000313" key="11">
    <source>
        <dbReference type="Proteomes" id="UP000076078"/>
    </source>
</evidence>
<reference evidence="10 11" key="1">
    <citation type="submission" date="2015-12" db="EMBL/GenBank/DDBJ databases">
        <title>Dictyostelia acquired genes for synthesis and detection of signals that induce cell-type specialization by lateral gene transfer from prokaryotes.</title>
        <authorList>
            <person name="Gloeckner G."/>
            <person name="Schaap P."/>
        </authorList>
    </citation>
    <scope>NUCLEOTIDE SEQUENCE [LARGE SCALE GENOMIC DNA]</scope>
    <source>
        <strain evidence="10 11">TK</strain>
    </source>
</reference>
<protein>
    <submittedName>
        <fullName evidence="10">WD40 repeat-containing protein</fullName>
    </submittedName>
</protein>
<dbReference type="InterPro" id="IPR036322">
    <property type="entry name" value="WD40_repeat_dom_sf"/>
</dbReference>
<dbReference type="InterPro" id="IPR007148">
    <property type="entry name" value="SSU_processome_Utp12"/>
</dbReference>
<dbReference type="SUPFAM" id="SSF50978">
    <property type="entry name" value="WD40 repeat-like"/>
    <property type="match status" value="1"/>
</dbReference>
<evidence type="ECO:0000313" key="10">
    <source>
        <dbReference type="EMBL" id="KYQ89285.1"/>
    </source>
</evidence>
<dbReference type="InterPro" id="IPR001680">
    <property type="entry name" value="WD40_rpt"/>
</dbReference>
<evidence type="ECO:0000256" key="1">
    <source>
        <dbReference type="ARBA" id="ARBA00004123"/>
    </source>
</evidence>
<feature type="domain" description="Anaphase-promoting complex subunit 4-like WD40" evidence="9">
    <location>
        <begin position="58"/>
        <end position="139"/>
    </location>
</feature>
<keyword evidence="3" id="KW-0677">Repeat</keyword>
<dbReference type="InParanoid" id="A0A151Z5R0"/>
<gene>
    <name evidence="10" type="ORF">DLAC_09945</name>
</gene>
<evidence type="ECO:0000256" key="5">
    <source>
        <dbReference type="ARBA" id="ARBA00038335"/>
    </source>
</evidence>
<dbReference type="InterPro" id="IPR015943">
    <property type="entry name" value="WD40/YVTN_repeat-like_dom_sf"/>
</dbReference>
<dbReference type="InterPro" id="IPR024977">
    <property type="entry name" value="Apc4-like_WD40_dom"/>
</dbReference>
<sequence>MNKFDSAAKLYVRRRKDKQVEIWNCTDSKLIINFLEKHPTSTVELLNTSSEKGGVSVNKQLLALGTHKGDVVIFDITSNKQLKLLKNAKDSSKINHIVFSHTGDYLYSSNDNGMIVQWDISQGSITNSFMSKHKVTAMAINSSSTILATANIDIKLWDLSSMKLQRKLKGHSAEVTQLHFTSDSHYLMSTNGDRFLHVWNMNDQKSEEEIAVLSGTANVGQVSDYKVSKDLYFIASMNAHREISFWSFVPNKTKGSIKSQYIYKNKSDIMNFKLISDQKFIMASAPELSTLSFQKGTYSEDGKTISSTIKYTVKTQEEKESKKSKKQEKESDESSQEEEESSEEEEESSEEEEESSEEEEEKKTKMNGKVEDKKNKFDSKSKPIATASGNAAKLSALDFKIELKDLEKIEGSTDSVITLILQALRASDNGLLAKAMHVKPIVIKNTVKVLPSLYAYNLLTKIVVDLAIDGNRAAYILPWISEILLQHSSYLLTIPDLSTKLSILNNFIEDKVQLYNKISKLIGKINLINSQTTLNQFDANQRPKLLYDENNSNDSDSEEDDQDLVDDEPVESDDSMKLGSDSEDDDDEEDDDDLDDEFINDLMDEDDE</sequence>
<feature type="domain" description="Small-subunit processome Utp12" evidence="8">
    <location>
        <begin position="437"/>
        <end position="529"/>
    </location>
</feature>
<dbReference type="PROSITE" id="PS50082">
    <property type="entry name" value="WD_REPEATS_2"/>
    <property type="match status" value="2"/>
</dbReference>
<dbReference type="InterPro" id="IPR052414">
    <property type="entry name" value="U3_snoRNA-assoc_WDR"/>
</dbReference>
<feature type="repeat" description="WD" evidence="6">
    <location>
        <begin position="168"/>
        <end position="209"/>
    </location>
</feature>
<comment type="caution">
    <text evidence="10">The sequence shown here is derived from an EMBL/GenBank/DDBJ whole genome shotgun (WGS) entry which is preliminary data.</text>
</comment>
<name>A0A151Z5R0_TIELA</name>
<comment type="similarity">
    <text evidence="5">Belongs to the UTP5 family.</text>
</comment>
<dbReference type="FunCoup" id="A0A151Z5R0">
    <property type="interactions" value="148"/>
</dbReference>
<dbReference type="OMA" id="PCTALTW"/>
<dbReference type="STRING" id="361077.A0A151Z5R0"/>
<evidence type="ECO:0000256" key="4">
    <source>
        <dbReference type="ARBA" id="ARBA00023242"/>
    </source>
</evidence>
<evidence type="ECO:0000256" key="6">
    <source>
        <dbReference type="PROSITE-ProRule" id="PRU00221"/>
    </source>
</evidence>
<dbReference type="GO" id="GO:0005730">
    <property type="term" value="C:nucleolus"/>
    <property type="evidence" value="ECO:0007669"/>
    <property type="project" value="TreeGrafter"/>
</dbReference>
<keyword evidence="2 6" id="KW-0853">WD repeat</keyword>
<keyword evidence="11" id="KW-1185">Reference proteome</keyword>
<evidence type="ECO:0000259" key="9">
    <source>
        <dbReference type="Pfam" id="PF12894"/>
    </source>
</evidence>
<dbReference type="AlphaFoldDB" id="A0A151Z5R0"/>
<feature type="region of interest" description="Disordered" evidence="7">
    <location>
        <begin position="541"/>
        <end position="608"/>
    </location>
</feature>
<feature type="region of interest" description="Disordered" evidence="7">
    <location>
        <begin position="314"/>
        <end position="382"/>
    </location>
</feature>
<organism evidence="10 11">
    <name type="scientific">Tieghemostelium lacteum</name>
    <name type="common">Slime mold</name>
    <name type="synonym">Dictyostelium lacteum</name>
    <dbReference type="NCBI Taxonomy" id="361077"/>
    <lineage>
        <taxon>Eukaryota</taxon>
        <taxon>Amoebozoa</taxon>
        <taxon>Evosea</taxon>
        <taxon>Eumycetozoa</taxon>
        <taxon>Dictyostelia</taxon>
        <taxon>Dictyosteliales</taxon>
        <taxon>Raperosteliaceae</taxon>
        <taxon>Tieghemostelium</taxon>
    </lineage>
</organism>
<dbReference type="Pfam" id="PF00400">
    <property type="entry name" value="WD40"/>
    <property type="match status" value="1"/>
</dbReference>
<dbReference type="Pfam" id="PF12894">
    <property type="entry name" value="ANAPC4_WD40"/>
    <property type="match status" value="1"/>
</dbReference>
<dbReference type="InterPro" id="IPR019775">
    <property type="entry name" value="WD40_repeat_CS"/>
</dbReference>
<keyword evidence="4" id="KW-0539">Nucleus</keyword>
<dbReference type="OrthoDB" id="30195at2759"/>
<dbReference type="SMART" id="SM00320">
    <property type="entry name" value="WD40"/>
    <property type="match status" value="3"/>
</dbReference>